<evidence type="ECO:0000313" key="3">
    <source>
        <dbReference type="Proteomes" id="UP000807115"/>
    </source>
</evidence>
<proteinExistence type="predicted"/>
<gene>
    <name evidence="2" type="ORF">BDA96_06G037500</name>
</gene>
<accession>A0A921QN87</accession>
<name>A0A921QN87_SORBI</name>
<sequence length="63" mass="7104">MSNNQPSQIDYIIKLRGKGSDGANQEKEEEEVSQSRRERSWRPGGGGPNIFARADSWEKPKEA</sequence>
<dbReference type="AlphaFoldDB" id="A0A921QN87"/>
<organism evidence="2 3">
    <name type="scientific">Sorghum bicolor</name>
    <name type="common">Sorghum</name>
    <name type="synonym">Sorghum vulgare</name>
    <dbReference type="NCBI Taxonomy" id="4558"/>
    <lineage>
        <taxon>Eukaryota</taxon>
        <taxon>Viridiplantae</taxon>
        <taxon>Streptophyta</taxon>
        <taxon>Embryophyta</taxon>
        <taxon>Tracheophyta</taxon>
        <taxon>Spermatophyta</taxon>
        <taxon>Magnoliopsida</taxon>
        <taxon>Liliopsida</taxon>
        <taxon>Poales</taxon>
        <taxon>Poaceae</taxon>
        <taxon>PACMAD clade</taxon>
        <taxon>Panicoideae</taxon>
        <taxon>Andropogonodae</taxon>
        <taxon>Andropogoneae</taxon>
        <taxon>Sorghinae</taxon>
        <taxon>Sorghum</taxon>
    </lineage>
</organism>
<dbReference type="EMBL" id="CM027685">
    <property type="protein sequence ID" value="KAG0525224.1"/>
    <property type="molecule type" value="Genomic_DNA"/>
</dbReference>
<reference evidence="2" key="1">
    <citation type="journal article" date="2019" name="BMC Genomics">
        <title>A new reference genome for Sorghum bicolor reveals high levels of sequence similarity between sweet and grain genotypes: implications for the genetics of sugar metabolism.</title>
        <authorList>
            <person name="Cooper E.A."/>
            <person name="Brenton Z.W."/>
            <person name="Flinn B.S."/>
            <person name="Jenkins J."/>
            <person name="Shu S."/>
            <person name="Flowers D."/>
            <person name="Luo F."/>
            <person name="Wang Y."/>
            <person name="Xia P."/>
            <person name="Barry K."/>
            <person name="Daum C."/>
            <person name="Lipzen A."/>
            <person name="Yoshinaga Y."/>
            <person name="Schmutz J."/>
            <person name="Saski C."/>
            <person name="Vermerris W."/>
            <person name="Kresovich S."/>
        </authorList>
    </citation>
    <scope>NUCLEOTIDE SEQUENCE</scope>
</reference>
<reference evidence="2" key="2">
    <citation type="submission" date="2020-10" db="EMBL/GenBank/DDBJ databases">
        <authorList>
            <person name="Cooper E.A."/>
            <person name="Brenton Z.W."/>
            <person name="Flinn B.S."/>
            <person name="Jenkins J."/>
            <person name="Shu S."/>
            <person name="Flowers D."/>
            <person name="Luo F."/>
            <person name="Wang Y."/>
            <person name="Xia P."/>
            <person name="Barry K."/>
            <person name="Daum C."/>
            <person name="Lipzen A."/>
            <person name="Yoshinaga Y."/>
            <person name="Schmutz J."/>
            <person name="Saski C."/>
            <person name="Vermerris W."/>
            <person name="Kresovich S."/>
        </authorList>
    </citation>
    <scope>NUCLEOTIDE SEQUENCE</scope>
</reference>
<protein>
    <submittedName>
        <fullName evidence="2">Uncharacterized protein</fullName>
    </submittedName>
</protein>
<comment type="caution">
    <text evidence="2">The sequence shown here is derived from an EMBL/GenBank/DDBJ whole genome shotgun (WGS) entry which is preliminary data.</text>
</comment>
<dbReference type="Proteomes" id="UP000807115">
    <property type="component" value="Chromosome 6"/>
</dbReference>
<evidence type="ECO:0000256" key="1">
    <source>
        <dbReference type="SAM" id="MobiDB-lite"/>
    </source>
</evidence>
<feature type="region of interest" description="Disordered" evidence="1">
    <location>
        <begin position="1"/>
        <end position="63"/>
    </location>
</feature>
<evidence type="ECO:0000313" key="2">
    <source>
        <dbReference type="EMBL" id="KAG0525224.1"/>
    </source>
</evidence>